<accession>A0AAV1JGF8</accession>
<evidence type="ECO:0000313" key="3">
    <source>
        <dbReference type="Proteomes" id="UP001497472"/>
    </source>
</evidence>
<protein>
    <submittedName>
        <fullName evidence="2">Uncharacterized protein</fullName>
    </submittedName>
</protein>
<dbReference type="Proteomes" id="UP001497472">
    <property type="component" value="Unassembled WGS sequence"/>
</dbReference>
<feature type="signal peptide" evidence="1">
    <location>
        <begin position="1"/>
        <end position="18"/>
    </location>
</feature>
<reference evidence="2 3" key="1">
    <citation type="submission" date="2023-11" db="EMBL/GenBank/DDBJ databases">
        <authorList>
            <person name="Okamura Y."/>
        </authorList>
    </citation>
    <scope>NUCLEOTIDE SEQUENCE [LARGE SCALE GENOMIC DNA]</scope>
</reference>
<feature type="chain" id="PRO_5043931490" evidence="1">
    <location>
        <begin position="19"/>
        <end position="318"/>
    </location>
</feature>
<evidence type="ECO:0000256" key="1">
    <source>
        <dbReference type="SAM" id="SignalP"/>
    </source>
</evidence>
<dbReference type="AlphaFoldDB" id="A0AAV1JGF8"/>
<proteinExistence type="predicted"/>
<dbReference type="EMBL" id="CAVLEF010000010">
    <property type="protein sequence ID" value="CAK1548611.1"/>
    <property type="molecule type" value="Genomic_DNA"/>
</dbReference>
<gene>
    <name evidence="2" type="ORF">LNINA_LOCUS7978</name>
</gene>
<keyword evidence="1" id="KW-0732">Signal</keyword>
<name>A0AAV1JGF8_9NEOP</name>
<evidence type="ECO:0000313" key="2">
    <source>
        <dbReference type="EMBL" id="CAK1548611.1"/>
    </source>
</evidence>
<keyword evidence="3" id="KW-1185">Reference proteome</keyword>
<comment type="caution">
    <text evidence="2">The sequence shown here is derived from an EMBL/GenBank/DDBJ whole genome shotgun (WGS) entry which is preliminary data.</text>
</comment>
<sequence>MILTWLICSIVVKEYVDGSTLRVGKKSATVGGARKNGAYSYAPNIKQRTSSIEVPQQIDSRSFSCHESDVFESKFPETTYPLSVLDSTQPFYFLTDAHDGITGPFSKDVQDSYRCLLSKINSYQKTRTQNNFDKNESKVLAVNSVDTNSTQTEHSSYESYYMEEDVIEITNITSYDTELKESLSSNPLNVNIESTNETFTSIKNVTKLYENVTIITDDTFDKLSKEVNDISNELTEYDTIGSTETEDELFVSQELSKSKETEVVAQTFTKIEEQSNEEFLNEITDENQKITSEDTQSSNITYVSTSTEVSSQNTTYFR</sequence>
<organism evidence="2 3">
    <name type="scientific">Leptosia nina</name>
    <dbReference type="NCBI Taxonomy" id="320188"/>
    <lineage>
        <taxon>Eukaryota</taxon>
        <taxon>Metazoa</taxon>
        <taxon>Ecdysozoa</taxon>
        <taxon>Arthropoda</taxon>
        <taxon>Hexapoda</taxon>
        <taxon>Insecta</taxon>
        <taxon>Pterygota</taxon>
        <taxon>Neoptera</taxon>
        <taxon>Endopterygota</taxon>
        <taxon>Lepidoptera</taxon>
        <taxon>Glossata</taxon>
        <taxon>Ditrysia</taxon>
        <taxon>Papilionoidea</taxon>
        <taxon>Pieridae</taxon>
        <taxon>Pierinae</taxon>
        <taxon>Leptosia</taxon>
    </lineage>
</organism>